<organism evidence="2 3">
    <name type="scientific">Colocasia esculenta</name>
    <name type="common">Wild taro</name>
    <name type="synonym">Arum esculentum</name>
    <dbReference type="NCBI Taxonomy" id="4460"/>
    <lineage>
        <taxon>Eukaryota</taxon>
        <taxon>Viridiplantae</taxon>
        <taxon>Streptophyta</taxon>
        <taxon>Embryophyta</taxon>
        <taxon>Tracheophyta</taxon>
        <taxon>Spermatophyta</taxon>
        <taxon>Magnoliopsida</taxon>
        <taxon>Liliopsida</taxon>
        <taxon>Araceae</taxon>
        <taxon>Aroideae</taxon>
        <taxon>Colocasieae</taxon>
        <taxon>Colocasia</taxon>
    </lineage>
</organism>
<proteinExistence type="predicted"/>
<accession>A0A843XMX9</accession>
<keyword evidence="3" id="KW-1185">Reference proteome</keyword>
<feature type="compositionally biased region" description="Polar residues" evidence="1">
    <location>
        <begin position="1"/>
        <end position="16"/>
    </location>
</feature>
<feature type="compositionally biased region" description="Polar residues" evidence="1">
    <location>
        <begin position="24"/>
        <end position="41"/>
    </location>
</feature>
<reference evidence="2" key="1">
    <citation type="submission" date="2017-07" db="EMBL/GenBank/DDBJ databases">
        <title>Taro Niue Genome Assembly and Annotation.</title>
        <authorList>
            <person name="Atibalentja N."/>
            <person name="Keating K."/>
            <person name="Fields C.J."/>
        </authorList>
    </citation>
    <scope>NUCLEOTIDE SEQUENCE</scope>
    <source>
        <strain evidence="2">Niue_2</strain>
        <tissue evidence="2">Leaf</tissue>
    </source>
</reference>
<sequence length="77" mass="8357">MDVPPISTQPAGQAQCQDDLVTPDGTQRKSPPPSNYQSIPTDTNITVALWKEVIRVVGEQVSSDTNGDDHETHLVDD</sequence>
<evidence type="ECO:0000313" key="3">
    <source>
        <dbReference type="Proteomes" id="UP000652761"/>
    </source>
</evidence>
<evidence type="ECO:0000256" key="1">
    <source>
        <dbReference type="SAM" id="MobiDB-lite"/>
    </source>
</evidence>
<feature type="region of interest" description="Disordered" evidence="1">
    <location>
        <begin position="1"/>
        <end position="41"/>
    </location>
</feature>
<dbReference type="AlphaFoldDB" id="A0A843XMX9"/>
<evidence type="ECO:0000313" key="2">
    <source>
        <dbReference type="EMBL" id="MQM21178.1"/>
    </source>
</evidence>
<gene>
    <name evidence="2" type="ORF">Taro_054212</name>
</gene>
<dbReference type="EMBL" id="NMUH01010689">
    <property type="protein sequence ID" value="MQM21178.1"/>
    <property type="molecule type" value="Genomic_DNA"/>
</dbReference>
<protein>
    <submittedName>
        <fullName evidence="2">Uncharacterized protein</fullName>
    </submittedName>
</protein>
<dbReference type="Proteomes" id="UP000652761">
    <property type="component" value="Unassembled WGS sequence"/>
</dbReference>
<comment type="caution">
    <text evidence="2">The sequence shown here is derived from an EMBL/GenBank/DDBJ whole genome shotgun (WGS) entry which is preliminary data.</text>
</comment>
<name>A0A843XMX9_COLES</name>